<dbReference type="Proteomes" id="UP000499080">
    <property type="component" value="Unassembled WGS sequence"/>
</dbReference>
<evidence type="ECO:0000313" key="1">
    <source>
        <dbReference type="EMBL" id="GBN34498.1"/>
    </source>
</evidence>
<evidence type="ECO:0000313" key="2">
    <source>
        <dbReference type="Proteomes" id="UP000499080"/>
    </source>
</evidence>
<comment type="caution">
    <text evidence="1">The sequence shown here is derived from an EMBL/GenBank/DDBJ whole genome shotgun (WGS) entry which is preliminary data.</text>
</comment>
<name>A0A4Y2N4Y7_ARAVE</name>
<dbReference type="AlphaFoldDB" id="A0A4Y2N4Y7"/>
<accession>A0A4Y2N4Y7</accession>
<sequence length="102" mass="10655">MGLFCVGHNAGVSFAVAGLPEVPGCLGRSGALICGYLDQAGCYFGNKADNVYVFNFLNCDLKQCYSKTGSLMSAATVFNNKLLTGVGLAVGRFSSNQNTNVD</sequence>
<proteinExistence type="predicted"/>
<keyword evidence="2" id="KW-1185">Reference proteome</keyword>
<protein>
    <submittedName>
        <fullName evidence="1">Uncharacterized protein</fullName>
    </submittedName>
</protein>
<organism evidence="1 2">
    <name type="scientific">Araneus ventricosus</name>
    <name type="common">Orbweaver spider</name>
    <name type="synonym">Epeira ventricosa</name>
    <dbReference type="NCBI Taxonomy" id="182803"/>
    <lineage>
        <taxon>Eukaryota</taxon>
        <taxon>Metazoa</taxon>
        <taxon>Ecdysozoa</taxon>
        <taxon>Arthropoda</taxon>
        <taxon>Chelicerata</taxon>
        <taxon>Arachnida</taxon>
        <taxon>Araneae</taxon>
        <taxon>Araneomorphae</taxon>
        <taxon>Entelegynae</taxon>
        <taxon>Araneoidea</taxon>
        <taxon>Araneidae</taxon>
        <taxon>Araneus</taxon>
    </lineage>
</organism>
<reference evidence="1 2" key="1">
    <citation type="journal article" date="2019" name="Sci. Rep.">
        <title>Orb-weaving spider Araneus ventricosus genome elucidates the spidroin gene catalogue.</title>
        <authorList>
            <person name="Kono N."/>
            <person name="Nakamura H."/>
            <person name="Ohtoshi R."/>
            <person name="Moran D.A.P."/>
            <person name="Shinohara A."/>
            <person name="Yoshida Y."/>
            <person name="Fujiwara M."/>
            <person name="Mori M."/>
            <person name="Tomita M."/>
            <person name="Arakawa K."/>
        </authorList>
    </citation>
    <scope>NUCLEOTIDE SEQUENCE [LARGE SCALE GENOMIC DNA]</scope>
</reference>
<dbReference type="EMBL" id="BGPR01008551">
    <property type="protein sequence ID" value="GBN34498.1"/>
    <property type="molecule type" value="Genomic_DNA"/>
</dbReference>
<gene>
    <name evidence="1" type="ORF">AVEN_141349_1</name>
</gene>